<keyword evidence="1" id="KW-0472">Membrane</keyword>
<evidence type="ECO:0000256" key="1">
    <source>
        <dbReference type="SAM" id="Phobius"/>
    </source>
</evidence>
<dbReference type="InterPro" id="IPR012677">
    <property type="entry name" value="Nucleotide-bd_a/b_plait_sf"/>
</dbReference>
<name>A0A498KK97_MALDO</name>
<keyword evidence="4" id="KW-1185">Reference proteome</keyword>
<evidence type="ECO:0000259" key="2">
    <source>
        <dbReference type="Pfam" id="PF00076"/>
    </source>
</evidence>
<comment type="caution">
    <text evidence="3">The sequence shown here is derived from an EMBL/GenBank/DDBJ whole genome shotgun (WGS) entry which is preliminary data.</text>
</comment>
<dbReference type="EMBL" id="RDQH01000327">
    <property type="protein sequence ID" value="RXI07886.1"/>
    <property type="molecule type" value="Genomic_DNA"/>
</dbReference>
<dbReference type="InterPro" id="IPR010471">
    <property type="entry name" value="DUF1068"/>
</dbReference>
<keyword evidence="1" id="KW-1133">Transmembrane helix</keyword>
<dbReference type="Gene3D" id="3.30.70.330">
    <property type="match status" value="1"/>
</dbReference>
<reference evidence="3 4" key="1">
    <citation type="submission" date="2018-10" db="EMBL/GenBank/DDBJ databases">
        <title>A high-quality apple genome assembly.</title>
        <authorList>
            <person name="Hu J."/>
        </authorList>
    </citation>
    <scope>NUCLEOTIDE SEQUENCE [LARGE SCALE GENOMIC DNA]</scope>
    <source>
        <strain evidence="4">cv. HFTH1</strain>
        <tissue evidence="3">Young leaf</tissue>
    </source>
</reference>
<dbReference type="InterPro" id="IPR000504">
    <property type="entry name" value="RRM_dom"/>
</dbReference>
<evidence type="ECO:0000313" key="4">
    <source>
        <dbReference type="Proteomes" id="UP000290289"/>
    </source>
</evidence>
<dbReference type="AlphaFoldDB" id="A0A498KK97"/>
<dbReference type="InterPro" id="IPR035979">
    <property type="entry name" value="RBD_domain_sf"/>
</dbReference>
<dbReference type="STRING" id="3750.A0A498KK97"/>
<protein>
    <recommendedName>
        <fullName evidence="2">RRM domain-containing protein</fullName>
    </recommendedName>
</protein>
<accession>A0A498KK97</accession>
<dbReference type="Proteomes" id="UP000290289">
    <property type="component" value="Chromosome 1"/>
</dbReference>
<keyword evidence="1" id="KW-0812">Transmembrane</keyword>
<feature type="transmembrane region" description="Helical" evidence="1">
    <location>
        <begin position="148"/>
        <end position="173"/>
    </location>
</feature>
<sequence>METCEEAREKGRDENIVVGASYLFRVWVAQRPPGYAFVDFDDSRDAEDAILELDEVCTASSLEIFPSALLLETRSQIHRPSRCYRNWKEQQIENLVWELWEGILERKIDNGLAVASRGNGPQFLITELKFVLNQQKSKEREMATSSSILKVGLVIAEMCIGGYIVGPLLYWHFMEGLVAVSHFSSSSFSTCLPCTGNCSSHHDLHPHW</sequence>
<proteinExistence type="predicted"/>
<dbReference type="GO" id="GO:0003723">
    <property type="term" value="F:RNA binding"/>
    <property type="evidence" value="ECO:0007669"/>
    <property type="project" value="InterPro"/>
</dbReference>
<feature type="domain" description="RRM" evidence="2">
    <location>
        <begin position="29"/>
        <end position="55"/>
    </location>
</feature>
<dbReference type="SUPFAM" id="SSF54928">
    <property type="entry name" value="RNA-binding domain, RBD"/>
    <property type="match status" value="1"/>
</dbReference>
<gene>
    <name evidence="3" type="ORF">DVH24_014452</name>
</gene>
<dbReference type="Pfam" id="PF00076">
    <property type="entry name" value="RRM_1"/>
    <property type="match status" value="1"/>
</dbReference>
<dbReference type="Pfam" id="PF06364">
    <property type="entry name" value="DUF1068"/>
    <property type="match status" value="1"/>
</dbReference>
<evidence type="ECO:0000313" key="3">
    <source>
        <dbReference type="EMBL" id="RXI07886.1"/>
    </source>
</evidence>
<organism evidence="3 4">
    <name type="scientific">Malus domestica</name>
    <name type="common">Apple</name>
    <name type="synonym">Pyrus malus</name>
    <dbReference type="NCBI Taxonomy" id="3750"/>
    <lineage>
        <taxon>Eukaryota</taxon>
        <taxon>Viridiplantae</taxon>
        <taxon>Streptophyta</taxon>
        <taxon>Embryophyta</taxon>
        <taxon>Tracheophyta</taxon>
        <taxon>Spermatophyta</taxon>
        <taxon>Magnoliopsida</taxon>
        <taxon>eudicotyledons</taxon>
        <taxon>Gunneridae</taxon>
        <taxon>Pentapetalae</taxon>
        <taxon>rosids</taxon>
        <taxon>fabids</taxon>
        <taxon>Rosales</taxon>
        <taxon>Rosaceae</taxon>
        <taxon>Amygdaloideae</taxon>
        <taxon>Maleae</taxon>
        <taxon>Malus</taxon>
    </lineage>
</organism>